<dbReference type="AlphaFoldDB" id="A0A1K2H3B4"/>
<dbReference type="STRING" id="1121279.SAMN02745887_00049"/>
<evidence type="ECO:0000313" key="1">
    <source>
        <dbReference type="EMBL" id="SFZ70103.1"/>
    </source>
</evidence>
<evidence type="ECO:0000313" key="2">
    <source>
        <dbReference type="Proteomes" id="UP000186513"/>
    </source>
</evidence>
<dbReference type="EMBL" id="FPKR01000001">
    <property type="protein sequence ID" value="SFZ70103.1"/>
    <property type="molecule type" value="Genomic_DNA"/>
</dbReference>
<dbReference type="InterPro" id="IPR025500">
    <property type="entry name" value="DUF4390"/>
</dbReference>
<organism evidence="1 2">
    <name type="scientific">Chitinimonas taiwanensis DSM 18899</name>
    <dbReference type="NCBI Taxonomy" id="1121279"/>
    <lineage>
        <taxon>Bacteria</taxon>
        <taxon>Pseudomonadati</taxon>
        <taxon>Pseudomonadota</taxon>
        <taxon>Betaproteobacteria</taxon>
        <taxon>Neisseriales</taxon>
        <taxon>Chitinibacteraceae</taxon>
        <taxon>Chitinimonas</taxon>
    </lineage>
</organism>
<name>A0A1K2H3B4_9NEIS</name>
<reference evidence="1 2" key="1">
    <citation type="submission" date="2016-11" db="EMBL/GenBank/DDBJ databases">
        <authorList>
            <person name="Jaros S."/>
            <person name="Januszkiewicz K."/>
            <person name="Wedrychowicz H."/>
        </authorList>
    </citation>
    <scope>NUCLEOTIDE SEQUENCE [LARGE SCALE GENOMIC DNA]</scope>
    <source>
        <strain evidence="1 2">DSM 18899</strain>
    </source>
</reference>
<proteinExistence type="predicted"/>
<keyword evidence="2" id="KW-1185">Reference proteome</keyword>
<dbReference type="Pfam" id="PF14334">
    <property type="entry name" value="DUF4390"/>
    <property type="match status" value="1"/>
</dbReference>
<sequence>MRLCACLMLAQACASGIVLESSEGIEQDGRLSIDARFRVSLDSNHENALLSGVPLTFAVEFTLTQPRWYWAWRRVADWFDPSARLDFKLSYHSLTRTYRVGVGTLYQSYDTLSEALRALGVVRDWRVAERGTITRKLDSRFAGQLSMRLDTASLPKPLQLSLLGDAEWKLGSVPSTVEFSAQP</sequence>
<accession>A0A1K2H3B4</accession>
<evidence type="ECO:0008006" key="3">
    <source>
        <dbReference type="Google" id="ProtNLM"/>
    </source>
</evidence>
<protein>
    <recommendedName>
        <fullName evidence="3">DUF4390 domain-containing protein</fullName>
    </recommendedName>
</protein>
<gene>
    <name evidence="1" type="ORF">SAMN02745887_00049</name>
</gene>
<dbReference type="Proteomes" id="UP000186513">
    <property type="component" value="Unassembled WGS sequence"/>
</dbReference>